<dbReference type="Gene3D" id="3.40.980.10">
    <property type="entry name" value="MoaB/Mog-like domain"/>
    <property type="match status" value="1"/>
</dbReference>
<sequence>MALVQVITVSDRAHRGEYADRSGPLARELMEAAGYDCADVAVVPDGVESVREAVIDALEAGARIVITTGGTGVGARDWTVEALEPLIELPMPAVSMQIALNGASKTPFSLLTRGVAGVTKRGGGQAFIVSLPGSTGGVRDGVRVIAPIARHVLDQLDGLDHA</sequence>
<keyword evidence="2" id="KW-0501">Molybdenum cofactor biosynthesis</keyword>
<keyword evidence="5" id="KW-1185">Reference proteome</keyword>
<dbReference type="InterPro" id="IPR001453">
    <property type="entry name" value="MoaB/Mog_dom"/>
</dbReference>
<dbReference type="SUPFAM" id="SSF53218">
    <property type="entry name" value="Molybdenum cofactor biosynthesis proteins"/>
    <property type="match status" value="1"/>
</dbReference>
<dbReference type="Proteomes" id="UP001247542">
    <property type="component" value="Unassembled WGS sequence"/>
</dbReference>
<reference evidence="4 5" key="1">
    <citation type="submission" date="2023-06" db="EMBL/GenBank/DDBJ databases">
        <title>Draft genome sequence of Gleimia hominis type strain CCUG 57540T.</title>
        <authorList>
            <person name="Salva-Serra F."/>
            <person name="Cardew S."/>
            <person name="Jensie Markopoulos S."/>
            <person name="Ohlen M."/>
            <person name="Inganas E."/>
            <person name="Svensson-Stadler L."/>
            <person name="Moore E.R.B."/>
        </authorList>
    </citation>
    <scope>NUCLEOTIDE SEQUENCE [LARGE SCALE GENOMIC DNA]</scope>
    <source>
        <strain evidence="4 5">CCUG 57540</strain>
    </source>
</reference>
<organism evidence="4 5">
    <name type="scientific">Gleimia hominis</name>
    <dbReference type="NCBI Taxonomy" id="595468"/>
    <lineage>
        <taxon>Bacteria</taxon>
        <taxon>Bacillati</taxon>
        <taxon>Actinomycetota</taxon>
        <taxon>Actinomycetes</taxon>
        <taxon>Actinomycetales</taxon>
        <taxon>Actinomycetaceae</taxon>
        <taxon>Gleimia</taxon>
    </lineage>
</organism>
<comment type="caution">
    <text evidence="4">The sequence shown here is derived from an EMBL/GenBank/DDBJ whole genome shotgun (WGS) entry which is preliminary data.</text>
</comment>
<gene>
    <name evidence="4" type="ORF">QS713_04710</name>
</gene>
<dbReference type="NCBIfam" id="TIGR00177">
    <property type="entry name" value="molyb_syn"/>
    <property type="match status" value="1"/>
</dbReference>
<dbReference type="InterPro" id="IPR051920">
    <property type="entry name" value="MPT_Adenylyltrnsfr/MoaC-Rel"/>
</dbReference>
<evidence type="ECO:0000313" key="4">
    <source>
        <dbReference type="EMBL" id="MDT3767367.1"/>
    </source>
</evidence>
<comment type="pathway">
    <text evidence="1">Cofactor biosynthesis; molybdopterin biosynthesis.</text>
</comment>
<proteinExistence type="predicted"/>
<dbReference type="PROSITE" id="PS01078">
    <property type="entry name" value="MOCF_BIOSYNTHESIS_1"/>
    <property type="match status" value="1"/>
</dbReference>
<feature type="domain" description="MoaB/Mog" evidence="3">
    <location>
        <begin position="5"/>
        <end position="152"/>
    </location>
</feature>
<dbReference type="InterPro" id="IPR036425">
    <property type="entry name" value="MoaB/Mog-like_dom_sf"/>
</dbReference>
<evidence type="ECO:0000259" key="3">
    <source>
        <dbReference type="SMART" id="SM00852"/>
    </source>
</evidence>
<dbReference type="Pfam" id="PF00994">
    <property type="entry name" value="MoCF_biosynth"/>
    <property type="match status" value="1"/>
</dbReference>
<protein>
    <submittedName>
        <fullName evidence="4">MogA/MoaB family molybdenum cofactor biosynthesis protein</fullName>
    </submittedName>
</protein>
<evidence type="ECO:0000313" key="5">
    <source>
        <dbReference type="Proteomes" id="UP001247542"/>
    </source>
</evidence>
<dbReference type="PANTHER" id="PTHR43764:SF1">
    <property type="entry name" value="MOLYBDOPTERIN MOLYBDOTRANSFERASE"/>
    <property type="match status" value="1"/>
</dbReference>
<dbReference type="EMBL" id="JASXSX010000001">
    <property type="protein sequence ID" value="MDT3767367.1"/>
    <property type="molecule type" value="Genomic_DNA"/>
</dbReference>
<accession>A0ABU3IAG9</accession>
<evidence type="ECO:0000256" key="2">
    <source>
        <dbReference type="ARBA" id="ARBA00023150"/>
    </source>
</evidence>
<dbReference type="InterPro" id="IPR008284">
    <property type="entry name" value="MoCF_biosynth_CS"/>
</dbReference>
<dbReference type="CDD" id="cd00886">
    <property type="entry name" value="MogA_MoaB"/>
    <property type="match status" value="1"/>
</dbReference>
<evidence type="ECO:0000256" key="1">
    <source>
        <dbReference type="ARBA" id="ARBA00005046"/>
    </source>
</evidence>
<dbReference type="PANTHER" id="PTHR43764">
    <property type="entry name" value="MOLYBDENUM COFACTOR BIOSYNTHESIS"/>
    <property type="match status" value="1"/>
</dbReference>
<dbReference type="RefSeq" id="WP_313272856.1">
    <property type="nucleotide sequence ID" value="NZ_JASXSX010000001.1"/>
</dbReference>
<dbReference type="SMART" id="SM00852">
    <property type="entry name" value="MoCF_biosynth"/>
    <property type="match status" value="1"/>
</dbReference>
<name>A0ABU3IAG9_9ACTO</name>